<dbReference type="Pfam" id="PF08240">
    <property type="entry name" value="ADH_N"/>
    <property type="match status" value="1"/>
</dbReference>
<dbReference type="Proteomes" id="UP000738349">
    <property type="component" value="Unassembled WGS sequence"/>
</dbReference>
<evidence type="ECO:0000256" key="1">
    <source>
        <dbReference type="ARBA" id="ARBA00008072"/>
    </source>
</evidence>
<evidence type="ECO:0000313" key="4">
    <source>
        <dbReference type="EMBL" id="KAH7153388.1"/>
    </source>
</evidence>
<accession>A0A9P9JDU4</accession>
<keyword evidence="5" id="KW-1185">Reference proteome</keyword>
<organism evidence="4 5">
    <name type="scientific">Dactylonectria macrodidyma</name>
    <dbReference type="NCBI Taxonomy" id="307937"/>
    <lineage>
        <taxon>Eukaryota</taxon>
        <taxon>Fungi</taxon>
        <taxon>Dikarya</taxon>
        <taxon>Ascomycota</taxon>
        <taxon>Pezizomycotina</taxon>
        <taxon>Sordariomycetes</taxon>
        <taxon>Hypocreomycetidae</taxon>
        <taxon>Hypocreales</taxon>
        <taxon>Nectriaceae</taxon>
        <taxon>Dactylonectria</taxon>
    </lineage>
</organism>
<dbReference type="SUPFAM" id="SSF50129">
    <property type="entry name" value="GroES-like"/>
    <property type="match status" value="1"/>
</dbReference>
<dbReference type="Pfam" id="PF00107">
    <property type="entry name" value="ADH_zinc_N"/>
    <property type="match status" value="1"/>
</dbReference>
<gene>
    <name evidence="4" type="ORF">EDB81DRAFT_791298</name>
</gene>
<dbReference type="InterPro" id="IPR047122">
    <property type="entry name" value="Trans-enoyl_RdTase-like"/>
</dbReference>
<dbReference type="OrthoDB" id="9992527at2759"/>
<dbReference type="CDD" id="cd08249">
    <property type="entry name" value="enoyl_reductase_like"/>
    <property type="match status" value="1"/>
</dbReference>
<dbReference type="Gene3D" id="3.40.50.720">
    <property type="entry name" value="NAD(P)-binding Rossmann-like Domain"/>
    <property type="match status" value="1"/>
</dbReference>
<name>A0A9P9JDU4_9HYPO</name>
<dbReference type="InterPro" id="IPR011032">
    <property type="entry name" value="GroES-like_sf"/>
</dbReference>
<dbReference type="GO" id="GO:0016651">
    <property type="term" value="F:oxidoreductase activity, acting on NAD(P)H"/>
    <property type="evidence" value="ECO:0007669"/>
    <property type="project" value="InterPro"/>
</dbReference>
<keyword evidence="2" id="KW-0560">Oxidoreductase</keyword>
<dbReference type="InterPro" id="IPR013154">
    <property type="entry name" value="ADH-like_N"/>
</dbReference>
<dbReference type="AlphaFoldDB" id="A0A9P9JDU4"/>
<evidence type="ECO:0000313" key="5">
    <source>
        <dbReference type="Proteomes" id="UP000738349"/>
    </source>
</evidence>
<proteinExistence type="inferred from homology"/>
<reference evidence="4" key="1">
    <citation type="journal article" date="2021" name="Nat. Commun.">
        <title>Genetic determinants of endophytism in the Arabidopsis root mycobiome.</title>
        <authorList>
            <person name="Mesny F."/>
            <person name="Miyauchi S."/>
            <person name="Thiergart T."/>
            <person name="Pickel B."/>
            <person name="Atanasova L."/>
            <person name="Karlsson M."/>
            <person name="Huettel B."/>
            <person name="Barry K.W."/>
            <person name="Haridas S."/>
            <person name="Chen C."/>
            <person name="Bauer D."/>
            <person name="Andreopoulos W."/>
            <person name="Pangilinan J."/>
            <person name="LaButti K."/>
            <person name="Riley R."/>
            <person name="Lipzen A."/>
            <person name="Clum A."/>
            <person name="Drula E."/>
            <person name="Henrissat B."/>
            <person name="Kohler A."/>
            <person name="Grigoriev I.V."/>
            <person name="Martin F.M."/>
            <person name="Hacquard S."/>
        </authorList>
    </citation>
    <scope>NUCLEOTIDE SEQUENCE</scope>
    <source>
        <strain evidence="4">MPI-CAGE-AT-0147</strain>
    </source>
</reference>
<dbReference type="Gene3D" id="3.90.180.10">
    <property type="entry name" value="Medium-chain alcohol dehydrogenases, catalytic domain"/>
    <property type="match status" value="1"/>
</dbReference>
<evidence type="ECO:0000259" key="3">
    <source>
        <dbReference type="SMART" id="SM00829"/>
    </source>
</evidence>
<comment type="caution">
    <text evidence="4">The sequence shown here is derived from an EMBL/GenBank/DDBJ whole genome shotgun (WGS) entry which is preliminary data.</text>
</comment>
<dbReference type="InterPro" id="IPR013149">
    <property type="entry name" value="ADH-like_C"/>
</dbReference>
<dbReference type="SUPFAM" id="SSF51735">
    <property type="entry name" value="NAD(P)-binding Rossmann-fold domains"/>
    <property type="match status" value="1"/>
</dbReference>
<comment type="similarity">
    <text evidence="1">Belongs to the zinc-containing alcohol dehydrogenase family.</text>
</comment>
<dbReference type="EMBL" id="JAGMUV010000006">
    <property type="protein sequence ID" value="KAH7153388.1"/>
    <property type="molecule type" value="Genomic_DNA"/>
</dbReference>
<sequence>MATMQAFITDGKGSGHVQNITIPTLGVGEILVKNHYAALNPGDWKLVEGDVATGPAPKGLIVGCDFAGVVEDANGSCWSRGQRVAGFVHGTNQAFPNVGAFAEYIAIEATLVYAIPDNVTFQQACTIPLAFATATQALYRRIILPEPSLSRRMQNLDMLIYGASTSVGQYAVQLAKLSGLRVFAVAGSKNHHMLKDLGADFTFDYRDENWAAQVEGVAGENLRYALDCIVEGGSYDKIAEILSHKKRNHLVALSPVDRDAISKIYPSLKAESTIAFSVFGRPVGWNVFDNEDGPTLVDDKKLWEDMLLQLPLLIEKAGLKPNQAKEVGTLDDVQVAFALSK</sequence>
<feature type="domain" description="Enoyl reductase (ER)" evidence="3">
    <location>
        <begin position="15"/>
        <end position="339"/>
    </location>
</feature>
<dbReference type="SMART" id="SM00829">
    <property type="entry name" value="PKS_ER"/>
    <property type="match status" value="1"/>
</dbReference>
<dbReference type="InterPro" id="IPR020843">
    <property type="entry name" value="ER"/>
</dbReference>
<dbReference type="PANTHER" id="PTHR45348">
    <property type="entry name" value="HYPOTHETICAL OXIDOREDUCTASE (EUROFUNG)"/>
    <property type="match status" value="1"/>
</dbReference>
<evidence type="ECO:0000256" key="2">
    <source>
        <dbReference type="ARBA" id="ARBA00023002"/>
    </source>
</evidence>
<protein>
    <submittedName>
        <fullName evidence="4">Chaperonin 10-like protein</fullName>
    </submittedName>
</protein>
<dbReference type="InterPro" id="IPR036291">
    <property type="entry name" value="NAD(P)-bd_dom_sf"/>
</dbReference>